<evidence type="ECO:0000259" key="13">
    <source>
        <dbReference type="Pfam" id="PF04153"/>
    </source>
</evidence>
<dbReference type="InterPro" id="IPR012270">
    <property type="entry name" value="CCR4-NOT_su3/5"/>
</dbReference>
<evidence type="ECO:0000256" key="2">
    <source>
        <dbReference type="ARBA" id="ARBA00004496"/>
    </source>
</evidence>
<organism evidence="14 15">
    <name type="scientific">Raphidocelis subcapitata</name>
    <dbReference type="NCBI Taxonomy" id="307507"/>
    <lineage>
        <taxon>Eukaryota</taxon>
        <taxon>Viridiplantae</taxon>
        <taxon>Chlorophyta</taxon>
        <taxon>core chlorophytes</taxon>
        <taxon>Chlorophyceae</taxon>
        <taxon>CS clade</taxon>
        <taxon>Sphaeropleales</taxon>
        <taxon>Selenastraceae</taxon>
        <taxon>Raphidocelis</taxon>
    </lineage>
</organism>
<evidence type="ECO:0000259" key="12">
    <source>
        <dbReference type="Pfam" id="PF04065"/>
    </source>
</evidence>
<feature type="region of interest" description="Disordered" evidence="11">
    <location>
        <begin position="636"/>
        <end position="656"/>
    </location>
</feature>
<evidence type="ECO:0000313" key="15">
    <source>
        <dbReference type="Proteomes" id="UP000247498"/>
    </source>
</evidence>
<feature type="region of interest" description="Disordered" evidence="11">
    <location>
        <begin position="481"/>
        <end position="557"/>
    </location>
</feature>
<protein>
    <recommendedName>
        <fullName evidence="16">CCR4-NOT transcription complex subunit 3</fullName>
    </recommendedName>
</protein>
<dbReference type="InterPro" id="IPR007282">
    <property type="entry name" value="NOT2/3/5_C"/>
</dbReference>
<dbReference type="Gene3D" id="2.30.30.1020">
    <property type="entry name" value="CCR4-NOT complex subunit 2/3/5, C-terminal domain"/>
    <property type="match status" value="1"/>
</dbReference>
<sequence>MAAQRRLQTEIDRCLKRVAEGLQEFQEIWDKVHDTDHSAQREKHEADLKKEIKKLQRLRDQIKTWISSAEVKDKTQLLDARRSIEREMERFKLCEKEAKMKAFSKAALGQADKLDPREQAKAEAREWINSAVDTLNEQIEKYEYEIEELAAGGGKKKSKPPARIEFLQSVITVHRKHTSKLEAALRALDNDALEPEGLDAVRDGLDYYLSQEDSEHYDNVDDLYADIADTLEAVETVAGPGTLVSHGSKGGSIGGGKEGRERSTSKGGGADDEKERERERERERAAAAAAKAQLVAQGAIVKSVDEDDGRPAPVRPGNRPPAVAPPGGGGGTPTPSPGVPASPGARGLAALQLPPAARTLSDGGGAGGLVRQDSGAGGLTSPQQGALSPQGAAAPSPAAESGNGSGSVMSPLAAAAAAAAGPGALRPGGPLSPQSAAAAAAVAGQGAPSGGRLGAWMAGAPAAAAGEAGKPGPAVKGQAAAGAAAAAPGQQQKSGKEEAAAAPAGGAPGPVGGSPEGQAVPAAAAPPAAAAAGEGGADAPAAAAPPAAPPPGAAGALASADTLADGVAGLSLDSSASGAAAYEVLSRLAGQDLGLGQLSAAPVGVGGSGAPASGGPLPALGVLDAAFRTALPQPVDSDWARSRPRHPVATPPSFPRSAPEIMSAPGLFRRMDPEALFFAFYYQPDTYQQYLAAQELKRQSWRYHKHHNAWFQRYAEPSVTNDEYEQGTYVYFDFHVVHDDLQSGWCYRRKENFVFRYDALEDDLPVAL</sequence>
<dbReference type="GO" id="GO:0006355">
    <property type="term" value="P:regulation of DNA-templated transcription"/>
    <property type="evidence" value="ECO:0007669"/>
    <property type="project" value="InterPro"/>
</dbReference>
<reference evidence="14 15" key="1">
    <citation type="journal article" date="2018" name="Sci. Rep.">
        <title>Raphidocelis subcapitata (=Pseudokirchneriella subcapitata) provides an insight into genome evolution and environmental adaptations in the Sphaeropleales.</title>
        <authorList>
            <person name="Suzuki S."/>
            <person name="Yamaguchi H."/>
            <person name="Nakajima N."/>
            <person name="Kawachi M."/>
        </authorList>
    </citation>
    <scope>NUCLEOTIDE SEQUENCE [LARGE SCALE GENOMIC DNA]</scope>
    <source>
        <strain evidence="14 15">NIES-35</strain>
    </source>
</reference>
<evidence type="ECO:0000256" key="1">
    <source>
        <dbReference type="ARBA" id="ARBA00004123"/>
    </source>
</evidence>
<keyword evidence="6" id="KW-0597">Phosphoprotein</keyword>
<dbReference type="Pfam" id="PF04153">
    <property type="entry name" value="NOT2_3_5_C"/>
    <property type="match status" value="1"/>
</dbReference>
<evidence type="ECO:0000256" key="7">
    <source>
        <dbReference type="ARBA" id="ARBA00023015"/>
    </source>
</evidence>
<proteinExistence type="inferred from homology"/>
<keyword evidence="9 10" id="KW-0539">Nucleus</keyword>
<name>A0A2V0PFF0_9CHLO</name>
<dbReference type="PANTHER" id="PTHR23326">
    <property type="entry name" value="CCR4 NOT-RELATED"/>
    <property type="match status" value="1"/>
</dbReference>
<dbReference type="Proteomes" id="UP000247498">
    <property type="component" value="Unassembled WGS sequence"/>
</dbReference>
<dbReference type="GO" id="GO:0030015">
    <property type="term" value="C:CCR4-NOT core complex"/>
    <property type="evidence" value="ECO:0007669"/>
    <property type="project" value="UniProtKB-UniRule"/>
</dbReference>
<evidence type="ECO:0000256" key="4">
    <source>
        <dbReference type="ARBA" id="ARBA00022490"/>
    </source>
</evidence>
<feature type="compositionally biased region" description="Low complexity" evidence="11">
    <location>
        <begin position="516"/>
        <end position="545"/>
    </location>
</feature>
<evidence type="ECO:0000313" key="14">
    <source>
        <dbReference type="EMBL" id="GBF98249.1"/>
    </source>
</evidence>
<comment type="subcellular location">
    <subcellularLocation>
        <location evidence="2 10">Cytoplasm</location>
    </subcellularLocation>
    <subcellularLocation>
        <location evidence="1 10">Nucleus</location>
    </subcellularLocation>
</comment>
<dbReference type="STRING" id="307507.A0A2V0PFF0"/>
<evidence type="ECO:0000256" key="3">
    <source>
        <dbReference type="ARBA" id="ARBA00007682"/>
    </source>
</evidence>
<feature type="region of interest" description="Disordered" evidence="11">
    <location>
        <begin position="239"/>
        <end position="407"/>
    </location>
</feature>
<keyword evidence="7 10" id="KW-0805">Transcription regulation</keyword>
<keyword evidence="4 10" id="KW-0963">Cytoplasm</keyword>
<evidence type="ECO:0000256" key="6">
    <source>
        <dbReference type="ARBA" id="ARBA00022553"/>
    </source>
</evidence>
<comment type="similarity">
    <text evidence="3 10">Belongs to the CNOT2/3/5 family.</text>
</comment>
<keyword evidence="8 10" id="KW-0804">Transcription</keyword>
<feature type="compositionally biased region" description="Gly residues" evidence="11">
    <location>
        <begin position="506"/>
        <end position="515"/>
    </location>
</feature>
<evidence type="ECO:0008006" key="16">
    <source>
        <dbReference type="Google" id="ProtNLM"/>
    </source>
</evidence>
<evidence type="ECO:0000256" key="10">
    <source>
        <dbReference type="PIRNR" id="PIRNR005290"/>
    </source>
</evidence>
<dbReference type="Pfam" id="PF04065">
    <property type="entry name" value="Not3"/>
    <property type="match status" value="1"/>
</dbReference>
<feature type="domain" description="NOT2/NOT3/NOT5 C-terminal" evidence="13">
    <location>
        <begin position="636"/>
        <end position="760"/>
    </location>
</feature>
<feature type="domain" description="CCR4-Not complex component Not N-terminal" evidence="12">
    <location>
        <begin position="4"/>
        <end position="228"/>
    </location>
</feature>
<comment type="caution">
    <text evidence="14">The sequence shown here is derived from an EMBL/GenBank/DDBJ whole genome shotgun (WGS) entry which is preliminary data.</text>
</comment>
<keyword evidence="5 10" id="KW-0678">Repressor</keyword>
<dbReference type="FunCoup" id="A0A2V0PFF0">
    <property type="interactions" value="1856"/>
</dbReference>
<dbReference type="GO" id="GO:0005634">
    <property type="term" value="C:nucleus"/>
    <property type="evidence" value="ECO:0007669"/>
    <property type="project" value="UniProtKB-SubCell"/>
</dbReference>
<gene>
    <name evidence="14" type="ORF">Rsub_11069</name>
</gene>
<accession>A0A2V0PFF0</accession>
<dbReference type="AlphaFoldDB" id="A0A2V0PFF0"/>
<keyword evidence="15" id="KW-1185">Reference proteome</keyword>
<evidence type="ECO:0000256" key="9">
    <source>
        <dbReference type="ARBA" id="ARBA00023242"/>
    </source>
</evidence>
<evidence type="ECO:0000256" key="8">
    <source>
        <dbReference type="ARBA" id="ARBA00023163"/>
    </source>
</evidence>
<dbReference type="InterPro" id="IPR040168">
    <property type="entry name" value="Not2/3/5"/>
</dbReference>
<dbReference type="InterPro" id="IPR038635">
    <property type="entry name" value="CCR4-NOT_su2/3/5_C_sf"/>
</dbReference>
<dbReference type="InterPro" id="IPR007207">
    <property type="entry name" value="Not_N"/>
</dbReference>
<dbReference type="OrthoDB" id="293823at2759"/>
<dbReference type="GO" id="GO:0000932">
    <property type="term" value="C:P-body"/>
    <property type="evidence" value="ECO:0007669"/>
    <property type="project" value="UniProtKB-UniRule"/>
</dbReference>
<evidence type="ECO:0000256" key="5">
    <source>
        <dbReference type="ARBA" id="ARBA00022491"/>
    </source>
</evidence>
<dbReference type="EMBL" id="BDRX01000119">
    <property type="protein sequence ID" value="GBF98249.1"/>
    <property type="molecule type" value="Genomic_DNA"/>
</dbReference>
<dbReference type="PIRSF" id="PIRSF005290">
    <property type="entry name" value="NOT_su_3_5"/>
    <property type="match status" value="1"/>
</dbReference>
<evidence type="ECO:0000256" key="11">
    <source>
        <dbReference type="SAM" id="MobiDB-lite"/>
    </source>
</evidence>
<dbReference type="InParanoid" id="A0A2V0PFF0"/>
<feature type="compositionally biased region" description="Basic and acidic residues" evidence="11">
    <location>
        <begin position="257"/>
        <end position="285"/>
    </location>
</feature>
<feature type="compositionally biased region" description="Low complexity" evidence="11">
    <location>
        <begin position="481"/>
        <end position="493"/>
    </location>
</feature>
<feature type="compositionally biased region" description="Low complexity" evidence="11">
    <location>
        <begin position="382"/>
        <end position="402"/>
    </location>
</feature>